<name>A0AA37TQY9_9HYPH</name>
<dbReference type="RefSeq" id="WP_238195546.1">
    <property type="nucleotide sequence ID" value="NZ_BPQZ01000005.1"/>
</dbReference>
<reference evidence="3" key="1">
    <citation type="journal article" date="2019" name="Int. J. Syst. Evol. Microbiol.">
        <title>The Global Catalogue of Microorganisms (GCM) 10K type strain sequencing project: providing services to taxonomists for standard genome sequencing and annotation.</title>
        <authorList>
            <consortium name="The Broad Institute Genomics Platform"/>
            <consortium name="The Broad Institute Genome Sequencing Center for Infectious Disease"/>
            <person name="Wu L."/>
            <person name="Ma J."/>
        </authorList>
    </citation>
    <scope>NUCLEOTIDE SEQUENCE [LARGE SCALE GENOMIC DNA]</scope>
    <source>
        <strain evidence="3">NBRC 103632</strain>
    </source>
</reference>
<protein>
    <submittedName>
        <fullName evidence="2">Uncharacterized protein</fullName>
    </submittedName>
</protein>
<evidence type="ECO:0000313" key="2">
    <source>
        <dbReference type="EMBL" id="GLS74132.1"/>
    </source>
</evidence>
<dbReference type="EMBL" id="BSPL01000033">
    <property type="protein sequence ID" value="GLS74132.1"/>
    <property type="molecule type" value="Genomic_DNA"/>
</dbReference>
<gene>
    <name evidence="2" type="ORF">GCM10007890_61470</name>
</gene>
<proteinExistence type="predicted"/>
<comment type="caution">
    <text evidence="2">The sequence shown here is derived from an EMBL/GenBank/DDBJ whole genome shotgun (WGS) entry which is preliminary data.</text>
</comment>
<keyword evidence="1" id="KW-0812">Transmembrane</keyword>
<organism evidence="2 3">
    <name type="scientific">Methylobacterium tardum</name>
    <dbReference type="NCBI Taxonomy" id="374432"/>
    <lineage>
        <taxon>Bacteria</taxon>
        <taxon>Pseudomonadati</taxon>
        <taxon>Pseudomonadota</taxon>
        <taxon>Alphaproteobacteria</taxon>
        <taxon>Hyphomicrobiales</taxon>
        <taxon>Methylobacteriaceae</taxon>
        <taxon>Methylobacterium</taxon>
    </lineage>
</organism>
<accession>A0AA37TQY9</accession>
<dbReference type="AlphaFoldDB" id="A0AA37TQY9"/>
<evidence type="ECO:0000313" key="3">
    <source>
        <dbReference type="Proteomes" id="UP001157440"/>
    </source>
</evidence>
<keyword evidence="3" id="KW-1185">Reference proteome</keyword>
<evidence type="ECO:0000256" key="1">
    <source>
        <dbReference type="SAM" id="Phobius"/>
    </source>
</evidence>
<keyword evidence="1" id="KW-1133">Transmembrane helix</keyword>
<feature type="transmembrane region" description="Helical" evidence="1">
    <location>
        <begin position="20"/>
        <end position="39"/>
    </location>
</feature>
<keyword evidence="1" id="KW-0472">Membrane</keyword>
<sequence>MSLIHNERTKLSATALNGTAVASIAAGFITPLAAVSFGVPGAGARGAFTTTLFAFAWLAVGGILHLTARYLLGSLRE</sequence>
<dbReference type="Proteomes" id="UP001157440">
    <property type="component" value="Unassembled WGS sequence"/>
</dbReference>
<feature type="transmembrane region" description="Helical" evidence="1">
    <location>
        <begin position="51"/>
        <end position="72"/>
    </location>
</feature>